<evidence type="ECO:0000313" key="2">
    <source>
        <dbReference type="EMBL" id="PXY44954.1"/>
    </source>
</evidence>
<evidence type="ECO:0000256" key="1">
    <source>
        <dbReference type="SAM" id="Phobius"/>
    </source>
</evidence>
<evidence type="ECO:0000313" key="3">
    <source>
        <dbReference type="Proteomes" id="UP000247681"/>
    </source>
</evidence>
<protein>
    <submittedName>
        <fullName evidence="2">Uncharacterized protein</fullName>
    </submittedName>
</protein>
<name>A0A2V4CG21_9FLAO</name>
<feature type="transmembrane region" description="Helical" evidence="1">
    <location>
        <begin position="105"/>
        <end position="126"/>
    </location>
</feature>
<keyword evidence="1" id="KW-1133">Transmembrane helix</keyword>
<organism evidence="2 3">
    <name type="scientific">Flavobacterium hydrophilum</name>
    <dbReference type="NCBI Taxonomy" id="2211445"/>
    <lineage>
        <taxon>Bacteria</taxon>
        <taxon>Pseudomonadati</taxon>
        <taxon>Bacteroidota</taxon>
        <taxon>Flavobacteriia</taxon>
        <taxon>Flavobacteriales</taxon>
        <taxon>Flavobacteriaceae</taxon>
        <taxon>Flavobacterium</taxon>
    </lineage>
</organism>
<reference evidence="2 3" key="1">
    <citation type="submission" date="2018-05" db="EMBL/GenBank/DDBJ databases">
        <title>Flavobacterium sp. strain IMCC34758, incomplete genome.</title>
        <authorList>
            <person name="Joung Y."/>
        </authorList>
    </citation>
    <scope>NUCLEOTIDE SEQUENCE [LARGE SCALE GENOMIC DNA]</scope>
    <source>
        <strain evidence="2 3">IMCC34758</strain>
    </source>
</reference>
<dbReference type="Proteomes" id="UP000247681">
    <property type="component" value="Unassembled WGS sequence"/>
</dbReference>
<comment type="caution">
    <text evidence="2">The sequence shown here is derived from an EMBL/GenBank/DDBJ whole genome shotgun (WGS) entry which is preliminary data.</text>
</comment>
<feature type="transmembrane region" description="Helical" evidence="1">
    <location>
        <begin position="70"/>
        <end position="93"/>
    </location>
</feature>
<dbReference type="AlphaFoldDB" id="A0A2V4CG21"/>
<feature type="transmembrane region" description="Helical" evidence="1">
    <location>
        <begin position="44"/>
        <end position="64"/>
    </location>
</feature>
<keyword evidence="1" id="KW-0812">Transmembrane</keyword>
<accession>A0A2V4CG21</accession>
<keyword evidence="3" id="KW-1185">Reference proteome</keyword>
<feature type="transmembrane region" description="Helical" evidence="1">
    <location>
        <begin position="12"/>
        <end position="32"/>
    </location>
</feature>
<gene>
    <name evidence="2" type="ORF">DMB68_09560</name>
</gene>
<dbReference type="EMBL" id="QJHL01000002">
    <property type="protein sequence ID" value="PXY44954.1"/>
    <property type="molecule type" value="Genomic_DNA"/>
</dbReference>
<keyword evidence="1" id="KW-0472">Membrane</keyword>
<sequence length="130" mass="15585">MLLKNYKPILHLFFFALASYILHKAVFIFFDIPNQNFHYSLESLYLIFFSFSSVFFIVLLKFTIKNFDSIGMMFMMGTLIQMFFCYLVLRPILNDKIHNMSVEKTNFFITFILFLLFETLITVRLLNEKP</sequence>
<dbReference type="OrthoDB" id="1375605at2"/>
<proteinExistence type="predicted"/>